<gene>
    <name evidence="1" type="ORF">BBA_04606</name>
</gene>
<dbReference type="HOGENOM" id="CLU_2941364_0_0_1"/>
<organism evidence="1 2">
    <name type="scientific">Beauveria bassiana (strain ARSEF 2860)</name>
    <name type="common">White muscardine disease fungus</name>
    <name type="synonym">Tritirachium shiotae</name>
    <dbReference type="NCBI Taxonomy" id="655819"/>
    <lineage>
        <taxon>Eukaryota</taxon>
        <taxon>Fungi</taxon>
        <taxon>Dikarya</taxon>
        <taxon>Ascomycota</taxon>
        <taxon>Pezizomycotina</taxon>
        <taxon>Sordariomycetes</taxon>
        <taxon>Hypocreomycetidae</taxon>
        <taxon>Hypocreales</taxon>
        <taxon>Cordycipitaceae</taxon>
        <taxon>Beauveria</taxon>
    </lineage>
</organism>
<evidence type="ECO:0000313" key="1">
    <source>
        <dbReference type="EMBL" id="EJP66666.1"/>
    </source>
</evidence>
<dbReference type="GeneID" id="19887618"/>
<dbReference type="RefSeq" id="XP_008597925.1">
    <property type="nucleotide sequence ID" value="XM_008599703.1"/>
</dbReference>
<dbReference type="EMBL" id="JH725159">
    <property type="protein sequence ID" value="EJP66666.1"/>
    <property type="molecule type" value="Genomic_DNA"/>
</dbReference>
<dbReference type="AlphaFoldDB" id="J5JWD0"/>
<evidence type="ECO:0000313" key="2">
    <source>
        <dbReference type="Proteomes" id="UP000002762"/>
    </source>
</evidence>
<sequence>MHEPGPLAENAQILAKKFQSMLSLFPARHGSRLGSCGAGRVDRINKSESSGHAAISGRGQ</sequence>
<protein>
    <submittedName>
        <fullName evidence="1">Uncharacterized protein</fullName>
    </submittedName>
</protein>
<dbReference type="InParanoid" id="J5JWD0"/>
<accession>J5JWD0</accession>
<keyword evidence="2" id="KW-1185">Reference proteome</keyword>
<reference evidence="1 2" key="1">
    <citation type="journal article" date="2012" name="Sci. Rep.">
        <title>Genomic perspectives on the evolution of fungal entomopathogenicity in Beauveria bassiana.</title>
        <authorList>
            <person name="Xiao G."/>
            <person name="Ying S.H."/>
            <person name="Zheng P."/>
            <person name="Wang Z.L."/>
            <person name="Zhang S."/>
            <person name="Xie X.Q."/>
            <person name="Shang Y."/>
            <person name="St Leger R.J."/>
            <person name="Zhao G.P."/>
            <person name="Wang C."/>
            <person name="Feng M.G."/>
        </authorList>
    </citation>
    <scope>NUCLEOTIDE SEQUENCE [LARGE SCALE GENOMIC DNA]</scope>
    <source>
        <strain evidence="1 2">ARSEF 2860</strain>
    </source>
</reference>
<proteinExistence type="predicted"/>
<dbReference type="Proteomes" id="UP000002762">
    <property type="component" value="Unassembled WGS sequence"/>
</dbReference>
<name>J5JWD0_BEAB2</name>